<dbReference type="STRING" id="408074.SAMN05660909_00620"/>
<dbReference type="RefSeq" id="WP_168927790.1">
    <property type="nucleotide sequence ID" value="NZ_BKAT01000010.1"/>
</dbReference>
<accession>A0A1H3Y0C2</accession>
<reference evidence="4" key="1">
    <citation type="submission" date="2016-10" db="EMBL/GenBank/DDBJ databases">
        <authorList>
            <person name="Varghese N."/>
            <person name="Submissions S."/>
        </authorList>
    </citation>
    <scope>NUCLEOTIDE SEQUENCE [LARGE SCALE GENOMIC DNA]</scope>
    <source>
        <strain evidence="4">DSM 23920</strain>
    </source>
</reference>
<dbReference type="Pfam" id="PF10988">
    <property type="entry name" value="DUF2807"/>
    <property type="match status" value="1"/>
</dbReference>
<dbReference type="InterPro" id="IPR021255">
    <property type="entry name" value="DUF2807"/>
</dbReference>
<feature type="domain" description="Putative auto-transporter adhesin head GIN" evidence="2">
    <location>
        <begin position="46"/>
        <end position="228"/>
    </location>
</feature>
<evidence type="ECO:0000313" key="3">
    <source>
        <dbReference type="EMBL" id="SEA05056.1"/>
    </source>
</evidence>
<protein>
    <submittedName>
        <fullName evidence="3">Putative auto-transporter adhesin, head GIN domain</fullName>
    </submittedName>
</protein>
<evidence type="ECO:0000313" key="4">
    <source>
        <dbReference type="Proteomes" id="UP000199656"/>
    </source>
</evidence>
<feature type="chain" id="PRO_5011575839" evidence="1">
    <location>
        <begin position="24"/>
        <end position="242"/>
    </location>
</feature>
<organism evidence="3 4">
    <name type="scientific">Chitinophaga terrae</name>
    <name type="common">ex Kim and Jung 2007</name>
    <dbReference type="NCBI Taxonomy" id="408074"/>
    <lineage>
        <taxon>Bacteria</taxon>
        <taxon>Pseudomonadati</taxon>
        <taxon>Bacteroidota</taxon>
        <taxon>Chitinophagia</taxon>
        <taxon>Chitinophagales</taxon>
        <taxon>Chitinophagaceae</taxon>
        <taxon>Chitinophaga</taxon>
    </lineage>
</organism>
<dbReference type="EMBL" id="FNRL01000002">
    <property type="protein sequence ID" value="SEA05056.1"/>
    <property type="molecule type" value="Genomic_DNA"/>
</dbReference>
<sequence length="242" mass="25983">MKTFTLKATVRLACFIFLSIALLSSCKKDFIRGSGHVVTETRSVGNFTDVEIFGPFEVQLIPANTPGIEIRAEDNVISAIETGVRDNSLFIRIRSSVHLRSHLPIRVFVSNPTFQRAKFNGSGTLTCKDTIKTPLFKYEVNGSAVADLAVKADNLSVTVNGSGYTTLGGACKNLNGTINGSGNVDAWDLPTSVADLTINGSGEFRVLASEHLTARIRGSGTIRFKGTADLESDIQGSGRVIR</sequence>
<proteinExistence type="predicted"/>
<feature type="signal peptide" evidence="1">
    <location>
        <begin position="1"/>
        <end position="23"/>
    </location>
</feature>
<dbReference type="PROSITE" id="PS51257">
    <property type="entry name" value="PROKAR_LIPOPROTEIN"/>
    <property type="match status" value="1"/>
</dbReference>
<keyword evidence="1" id="KW-0732">Signal</keyword>
<keyword evidence="4" id="KW-1185">Reference proteome</keyword>
<evidence type="ECO:0000259" key="2">
    <source>
        <dbReference type="Pfam" id="PF10988"/>
    </source>
</evidence>
<evidence type="ECO:0000256" key="1">
    <source>
        <dbReference type="SAM" id="SignalP"/>
    </source>
</evidence>
<dbReference type="Proteomes" id="UP000199656">
    <property type="component" value="Unassembled WGS sequence"/>
</dbReference>
<dbReference type="AlphaFoldDB" id="A0A1H3Y0C2"/>
<name>A0A1H3Y0C2_9BACT</name>
<dbReference type="Gene3D" id="2.160.20.120">
    <property type="match status" value="1"/>
</dbReference>
<gene>
    <name evidence="3" type="ORF">SAMN05660909_00620</name>
</gene>